<dbReference type="InterPro" id="IPR001279">
    <property type="entry name" value="Metallo-B-lactamas"/>
</dbReference>
<comment type="caution">
    <text evidence="3">The sequence shown here is derived from an EMBL/GenBank/DDBJ whole genome shotgun (WGS) entry which is preliminary data.</text>
</comment>
<gene>
    <name evidence="3" type="ORF">GCM10023333_11130</name>
</gene>
<protein>
    <submittedName>
        <fullName evidence="3">MBL fold metallo-hydrolase</fullName>
    </submittedName>
</protein>
<feature type="domain" description="Metallo-beta-lactamase" evidence="2">
    <location>
        <begin position="23"/>
        <end position="197"/>
    </location>
</feature>
<dbReference type="EMBL" id="BAABJZ010000015">
    <property type="protein sequence ID" value="GAA4879101.1"/>
    <property type="molecule type" value="Genomic_DNA"/>
</dbReference>
<accession>A0ABP9EJ61</accession>
<proteinExistence type="inferred from homology"/>
<dbReference type="PANTHER" id="PTHR42951">
    <property type="entry name" value="METALLO-BETA-LACTAMASE DOMAIN-CONTAINING"/>
    <property type="match status" value="1"/>
</dbReference>
<evidence type="ECO:0000313" key="4">
    <source>
        <dbReference type="Proteomes" id="UP001499988"/>
    </source>
</evidence>
<organism evidence="3 4">
    <name type="scientific">Ferrimonas pelagia</name>
    <dbReference type="NCBI Taxonomy" id="1177826"/>
    <lineage>
        <taxon>Bacteria</taxon>
        <taxon>Pseudomonadati</taxon>
        <taxon>Pseudomonadota</taxon>
        <taxon>Gammaproteobacteria</taxon>
        <taxon>Alteromonadales</taxon>
        <taxon>Ferrimonadaceae</taxon>
        <taxon>Ferrimonas</taxon>
    </lineage>
</organism>
<sequence length="277" mass="30868">MPIRERFQHGAISAIRVGRFAFGINTTFILYRIDDTLIDTGPNNQWASVRPFIDEDPVRQVLLTHHHEDHSGNAARIAQHCDLLPYAPPQCQAKLAQGFATPLLQRMIWGKPVGVKTQPWPEVLQLSDGAQIIPVHTPGHAKDLHCFHIPAHGVLFTGDLYIARSIRFLRSDEDLSLIISSIRHVLTLEFDTLLCAHSGVISQGKEKLAQKLDYILDLCERAQALHAQGLDTDQIVPHLLGNEGIASRLSGYNFSKRNLIQQALRVPLAQLSETVEG</sequence>
<keyword evidence="4" id="KW-1185">Reference proteome</keyword>
<dbReference type="RefSeq" id="WP_345334226.1">
    <property type="nucleotide sequence ID" value="NZ_BAABJZ010000015.1"/>
</dbReference>
<evidence type="ECO:0000256" key="1">
    <source>
        <dbReference type="ARBA" id="ARBA00005250"/>
    </source>
</evidence>
<evidence type="ECO:0000313" key="3">
    <source>
        <dbReference type="EMBL" id="GAA4879101.1"/>
    </source>
</evidence>
<evidence type="ECO:0000259" key="2">
    <source>
        <dbReference type="SMART" id="SM00849"/>
    </source>
</evidence>
<dbReference type="SMART" id="SM00849">
    <property type="entry name" value="Lactamase_B"/>
    <property type="match status" value="1"/>
</dbReference>
<dbReference type="PANTHER" id="PTHR42951:SF4">
    <property type="entry name" value="ACYL-COENZYME A THIOESTERASE MBLAC2"/>
    <property type="match status" value="1"/>
</dbReference>
<comment type="similarity">
    <text evidence="1">Belongs to the metallo-beta-lactamase superfamily. Class-B beta-lactamase family.</text>
</comment>
<dbReference type="InterPro" id="IPR050855">
    <property type="entry name" value="NDM-1-like"/>
</dbReference>
<dbReference type="Pfam" id="PF00753">
    <property type="entry name" value="Lactamase_B"/>
    <property type="match status" value="1"/>
</dbReference>
<dbReference type="InterPro" id="IPR036866">
    <property type="entry name" value="RibonucZ/Hydroxyglut_hydro"/>
</dbReference>
<reference evidence="4" key="1">
    <citation type="journal article" date="2019" name="Int. J. Syst. Evol. Microbiol.">
        <title>The Global Catalogue of Microorganisms (GCM) 10K type strain sequencing project: providing services to taxonomists for standard genome sequencing and annotation.</title>
        <authorList>
            <consortium name="The Broad Institute Genomics Platform"/>
            <consortium name="The Broad Institute Genome Sequencing Center for Infectious Disease"/>
            <person name="Wu L."/>
            <person name="Ma J."/>
        </authorList>
    </citation>
    <scope>NUCLEOTIDE SEQUENCE [LARGE SCALE GENOMIC DNA]</scope>
    <source>
        <strain evidence="4">JCM 18401</strain>
    </source>
</reference>
<dbReference type="Gene3D" id="3.60.15.10">
    <property type="entry name" value="Ribonuclease Z/Hydroxyacylglutathione hydrolase-like"/>
    <property type="match status" value="1"/>
</dbReference>
<dbReference type="SUPFAM" id="SSF56281">
    <property type="entry name" value="Metallo-hydrolase/oxidoreductase"/>
    <property type="match status" value="1"/>
</dbReference>
<name>A0ABP9EJ61_9GAMM</name>
<dbReference type="Proteomes" id="UP001499988">
    <property type="component" value="Unassembled WGS sequence"/>
</dbReference>